<evidence type="ECO:0000259" key="1">
    <source>
        <dbReference type="Pfam" id="PF01789"/>
    </source>
</evidence>
<dbReference type="GO" id="GO:0019898">
    <property type="term" value="C:extrinsic component of membrane"/>
    <property type="evidence" value="ECO:0007669"/>
    <property type="project" value="InterPro"/>
</dbReference>
<evidence type="ECO:0000313" key="3">
    <source>
        <dbReference type="Proteomes" id="UP000002630"/>
    </source>
</evidence>
<dbReference type="STRING" id="2880.D8LJF7"/>
<protein>
    <submittedName>
        <fullName evidence="2">Photosystem II oxygen evolution complex protein PsbP</fullName>
    </submittedName>
</protein>
<dbReference type="InterPro" id="IPR016123">
    <property type="entry name" value="Mog1/PsbP_a/b/a-sand"/>
</dbReference>
<dbReference type="GO" id="GO:0009523">
    <property type="term" value="C:photosystem II"/>
    <property type="evidence" value="ECO:0007669"/>
    <property type="project" value="InterPro"/>
</dbReference>
<dbReference type="Gene3D" id="3.40.1000.10">
    <property type="entry name" value="Mog1/PsbP, alpha/beta/alpha sandwich"/>
    <property type="match status" value="1"/>
</dbReference>
<dbReference type="InterPro" id="IPR002683">
    <property type="entry name" value="PsbP_C"/>
</dbReference>
<dbReference type="PANTHER" id="PTHR31407:SF16">
    <property type="entry name" value="PSBP DOMAIN-CONTAINING PROTEIN 7, CHLOROPLASTIC"/>
    <property type="match status" value="1"/>
</dbReference>
<proteinExistence type="predicted"/>
<dbReference type="eggNOG" id="ENOG502QU2U">
    <property type="taxonomic scope" value="Eukaryota"/>
</dbReference>
<dbReference type="OrthoDB" id="2014109at2759"/>
<dbReference type="NCBIfam" id="NF040946">
    <property type="entry name" value="PSII_PsbP"/>
    <property type="match status" value="1"/>
</dbReference>
<dbReference type="AlphaFoldDB" id="D8LJF7"/>
<dbReference type="InParanoid" id="D8LJF7"/>
<dbReference type="SUPFAM" id="SSF55724">
    <property type="entry name" value="Mog1p/PsbP-like"/>
    <property type="match status" value="1"/>
</dbReference>
<organism evidence="2 3">
    <name type="scientific">Ectocarpus siliculosus</name>
    <name type="common">Brown alga</name>
    <name type="synonym">Conferva siliculosa</name>
    <dbReference type="NCBI Taxonomy" id="2880"/>
    <lineage>
        <taxon>Eukaryota</taxon>
        <taxon>Sar</taxon>
        <taxon>Stramenopiles</taxon>
        <taxon>Ochrophyta</taxon>
        <taxon>PX clade</taxon>
        <taxon>Phaeophyceae</taxon>
        <taxon>Ectocarpales</taxon>
        <taxon>Ectocarpaceae</taxon>
        <taxon>Ectocarpus</taxon>
    </lineage>
</organism>
<sequence>MLRVVTFAAVVGCSNGFVAPNAVRAGSNPTLERHTVRMSAEGPSDRAQFLTTSAAVAASAVMLPLVAVADEGETGSKQVKLVTTKLGGKLEPFADVSKGYRLAKPLGWNRYDGTSGEYTVKMVDLVDPTTLILLTNSPVKSDTELSTLGSATQVGEKLSKGRDMELVSARDRVTEGIRLYDFEFKGGGRRELKTLSVNKNKLWNLTLGCPEKAWEKQEEPFKTIVDSFLPRL</sequence>
<gene>
    <name evidence="2" type="ORF">Esi_0254_0023</name>
</gene>
<keyword evidence="3" id="KW-1185">Reference proteome</keyword>
<name>D8LJF7_ECTSI</name>
<dbReference type="GO" id="GO:0005509">
    <property type="term" value="F:calcium ion binding"/>
    <property type="evidence" value="ECO:0007669"/>
    <property type="project" value="InterPro"/>
</dbReference>
<dbReference type="Pfam" id="PF01789">
    <property type="entry name" value="PsbP"/>
    <property type="match status" value="1"/>
</dbReference>
<dbReference type="PANTHER" id="PTHR31407">
    <property type="match status" value="1"/>
</dbReference>
<dbReference type="GO" id="GO:0015979">
    <property type="term" value="P:photosynthesis"/>
    <property type="evidence" value="ECO:0007669"/>
    <property type="project" value="InterPro"/>
</dbReference>
<evidence type="ECO:0000313" key="2">
    <source>
        <dbReference type="EMBL" id="CBN79490.1"/>
    </source>
</evidence>
<dbReference type="EMBL" id="FN649760">
    <property type="protein sequence ID" value="CBN79490.1"/>
    <property type="molecule type" value="Genomic_DNA"/>
</dbReference>
<reference evidence="2 3" key="1">
    <citation type="journal article" date="2010" name="Nature">
        <title>The Ectocarpus genome and the independent evolution of multicellularity in brown algae.</title>
        <authorList>
            <person name="Cock J.M."/>
            <person name="Sterck L."/>
            <person name="Rouze P."/>
            <person name="Scornet D."/>
            <person name="Allen A.E."/>
            <person name="Amoutzias G."/>
            <person name="Anthouard V."/>
            <person name="Artiguenave F."/>
            <person name="Aury J.M."/>
            <person name="Badger J.H."/>
            <person name="Beszteri B."/>
            <person name="Billiau K."/>
            <person name="Bonnet E."/>
            <person name="Bothwell J.H."/>
            <person name="Bowler C."/>
            <person name="Boyen C."/>
            <person name="Brownlee C."/>
            <person name="Carrano C.J."/>
            <person name="Charrier B."/>
            <person name="Cho G.Y."/>
            <person name="Coelho S.M."/>
            <person name="Collen J."/>
            <person name="Corre E."/>
            <person name="Da Silva C."/>
            <person name="Delage L."/>
            <person name="Delaroque N."/>
            <person name="Dittami S.M."/>
            <person name="Doulbeau S."/>
            <person name="Elias M."/>
            <person name="Farnham G."/>
            <person name="Gachon C.M."/>
            <person name="Gschloessl B."/>
            <person name="Heesch S."/>
            <person name="Jabbari K."/>
            <person name="Jubin C."/>
            <person name="Kawai H."/>
            <person name="Kimura K."/>
            <person name="Kloareg B."/>
            <person name="Kupper F.C."/>
            <person name="Lang D."/>
            <person name="Le Bail A."/>
            <person name="Leblanc C."/>
            <person name="Lerouge P."/>
            <person name="Lohr M."/>
            <person name="Lopez P.J."/>
            <person name="Martens C."/>
            <person name="Maumus F."/>
            <person name="Michel G."/>
            <person name="Miranda-Saavedra D."/>
            <person name="Morales J."/>
            <person name="Moreau H."/>
            <person name="Motomura T."/>
            <person name="Nagasato C."/>
            <person name="Napoli C.A."/>
            <person name="Nelson D.R."/>
            <person name="Nyvall-Collen P."/>
            <person name="Peters A.F."/>
            <person name="Pommier C."/>
            <person name="Potin P."/>
            <person name="Poulain J."/>
            <person name="Quesneville H."/>
            <person name="Read B."/>
            <person name="Rensing S.A."/>
            <person name="Ritter A."/>
            <person name="Rousvoal S."/>
            <person name="Samanta M."/>
            <person name="Samson G."/>
            <person name="Schroeder D.C."/>
            <person name="Segurens B."/>
            <person name="Strittmatter M."/>
            <person name="Tonon T."/>
            <person name="Tregear J.W."/>
            <person name="Valentin K."/>
            <person name="von Dassow P."/>
            <person name="Yamagishi T."/>
            <person name="Van de Peer Y."/>
            <person name="Wincker P."/>
        </authorList>
    </citation>
    <scope>NUCLEOTIDE SEQUENCE [LARGE SCALE GENOMIC DNA]</scope>
    <source>
        <strain evidence="3">Ec32 / CCAP1310/4</strain>
    </source>
</reference>
<dbReference type="Proteomes" id="UP000002630">
    <property type="component" value="Unassembled WGS sequence"/>
</dbReference>
<feature type="domain" description="PsbP C-terminal" evidence="1">
    <location>
        <begin position="90"/>
        <end position="228"/>
    </location>
</feature>
<accession>D8LJF7</accession>